<keyword evidence="2" id="KW-1185">Reference proteome</keyword>
<evidence type="ECO:0000313" key="2">
    <source>
        <dbReference type="Proteomes" id="UP001732700"/>
    </source>
</evidence>
<dbReference type="Proteomes" id="UP001732700">
    <property type="component" value="Chromosome 1A"/>
</dbReference>
<evidence type="ECO:0000313" key="1">
    <source>
        <dbReference type="EnsemblPlants" id="AVESA.00010b.r2.1AG0048250.1.CDS.1"/>
    </source>
</evidence>
<sequence>MSNRKFPIPFDHTANGKSNFYLARQRKGIQFASAPPPILASESTCRPLLITSPGRAQRRYGLSPRPGPASVASAAVSLHRAAAPPHAETLSAVPLNPTGARRERGAMPGRRGATVLEDLPEEIIDMILVRLPSKDVGRCRAVSASWRSATSTSEFMREHHRRQPLLPIVNGRGRPASFVILRDAGARPSSQRLWPFLPGARNHSKNSICATCDGYLIRYDGSRFYICNPVICKQALLPWPRVGQDIDNTVIGFYRHHTTGEYRVLWLSSSERFTKHSLYVLAVGSNEPRHVRFRFRFTLPAVSSPSVEQKILKEVRYSTCSQPPVHHNGSLHWCPYFVGGGDINVFDTETESFRLMRCPTHTGFHKKLFNMNGTLAWVSLTISSTDIDVWVMEDYEAEIWAVKYRIDMLKVEASRQLYLSSSKKKMKAPLGSTMQGYGDIAVLNEHEVLIMFNNNLVLRCDIDGKFLGMVNIGKSQYCMKLTHHLLQESIIPIPSNEMQGEDEEPPLSTGHV</sequence>
<name>A0ACD5TGC0_AVESA</name>
<dbReference type="EnsemblPlants" id="AVESA.00010b.r2.1AG0048250.1">
    <property type="protein sequence ID" value="AVESA.00010b.r2.1AG0048250.1.CDS.1"/>
    <property type="gene ID" value="AVESA.00010b.r2.1AG0048250"/>
</dbReference>
<protein>
    <submittedName>
        <fullName evidence="1">Uncharacterized protein</fullName>
    </submittedName>
</protein>
<accession>A0ACD5TGC0</accession>
<organism evidence="1 2">
    <name type="scientific">Avena sativa</name>
    <name type="common">Oat</name>
    <dbReference type="NCBI Taxonomy" id="4498"/>
    <lineage>
        <taxon>Eukaryota</taxon>
        <taxon>Viridiplantae</taxon>
        <taxon>Streptophyta</taxon>
        <taxon>Embryophyta</taxon>
        <taxon>Tracheophyta</taxon>
        <taxon>Spermatophyta</taxon>
        <taxon>Magnoliopsida</taxon>
        <taxon>Liliopsida</taxon>
        <taxon>Poales</taxon>
        <taxon>Poaceae</taxon>
        <taxon>BOP clade</taxon>
        <taxon>Pooideae</taxon>
        <taxon>Poodae</taxon>
        <taxon>Poeae</taxon>
        <taxon>Poeae Chloroplast Group 1 (Aveneae type)</taxon>
        <taxon>Aveninae</taxon>
        <taxon>Avena</taxon>
    </lineage>
</organism>
<reference evidence="1" key="1">
    <citation type="submission" date="2021-05" db="EMBL/GenBank/DDBJ databases">
        <authorList>
            <person name="Scholz U."/>
            <person name="Mascher M."/>
            <person name="Fiebig A."/>
        </authorList>
    </citation>
    <scope>NUCLEOTIDE SEQUENCE [LARGE SCALE GENOMIC DNA]</scope>
</reference>
<reference evidence="1" key="2">
    <citation type="submission" date="2025-09" db="UniProtKB">
        <authorList>
            <consortium name="EnsemblPlants"/>
        </authorList>
    </citation>
    <scope>IDENTIFICATION</scope>
</reference>
<proteinExistence type="predicted"/>